<feature type="transmembrane region" description="Helical" evidence="1">
    <location>
        <begin position="211"/>
        <end position="230"/>
    </location>
</feature>
<evidence type="ECO:0000313" key="3">
    <source>
        <dbReference type="EMBL" id="TQL66508.1"/>
    </source>
</evidence>
<dbReference type="RefSeq" id="WP_141778712.1">
    <property type="nucleotide sequence ID" value="NZ_VFOV01000001.1"/>
</dbReference>
<proteinExistence type="predicted"/>
<feature type="signal peptide" evidence="2">
    <location>
        <begin position="1"/>
        <end position="28"/>
    </location>
</feature>
<gene>
    <name evidence="3" type="ORF">FB381_0370</name>
</gene>
<feature type="transmembrane region" description="Helical" evidence="1">
    <location>
        <begin position="236"/>
        <end position="255"/>
    </location>
</feature>
<dbReference type="Proteomes" id="UP000320209">
    <property type="component" value="Unassembled WGS sequence"/>
</dbReference>
<feature type="chain" id="PRO_5038983874" evidence="2">
    <location>
        <begin position="29"/>
        <end position="280"/>
    </location>
</feature>
<keyword evidence="1" id="KW-1133">Transmembrane helix</keyword>
<keyword evidence="1" id="KW-0812">Transmembrane</keyword>
<evidence type="ECO:0000256" key="2">
    <source>
        <dbReference type="SAM" id="SignalP"/>
    </source>
</evidence>
<dbReference type="AlphaFoldDB" id="A0A543A1Q3"/>
<organism evidence="3 4">
    <name type="scientific">Nocardioides albertanoniae</name>
    <dbReference type="NCBI Taxonomy" id="1175486"/>
    <lineage>
        <taxon>Bacteria</taxon>
        <taxon>Bacillati</taxon>
        <taxon>Actinomycetota</taxon>
        <taxon>Actinomycetes</taxon>
        <taxon>Propionibacteriales</taxon>
        <taxon>Nocardioidaceae</taxon>
        <taxon>Nocardioides</taxon>
    </lineage>
</organism>
<feature type="transmembrane region" description="Helical" evidence="1">
    <location>
        <begin position="108"/>
        <end position="128"/>
    </location>
</feature>
<dbReference type="OrthoDB" id="9803163at2"/>
<evidence type="ECO:0000256" key="1">
    <source>
        <dbReference type="SAM" id="Phobius"/>
    </source>
</evidence>
<reference evidence="3 4" key="1">
    <citation type="submission" date="2019-06" db="EMBL/GenBank/DDBJ databases">
        <title>Sequencing the genomes of 1000 actinobacteria strains.</title>
        <authorList>
            <person name="Klenk H.-P."/>
        </authorList>
    </citation>
    <scope>NUCLEOTIDE SEQUENCE [LARGE SCALE GENOMIC DNA]</scope>
    <source>
        <strain evidence="3 4">DSM 25218</strain>
    </source>
</reference>
<name>A0A543A1Q3_9ACTN</name>
<keyword evidence="4" id="KW-1185">Reference proteome</keyword>
<keyword evidence="1" id="KW-0472">Membrane</keyword>
<comment type="caution">
    <text evidence="3">The sequence shown here is derived from an EMBL/GenBank/DDBJ whole genome shotgun (WGS) entry which is preliminary data.</text>
</comment>
<feature type="transmembrane region" description="Helical" evidence="1">
    <location>
        <begin position="140"/>
        <end position="161"/>
    </location>
</feature>
<dbReference type="EMBL" id="VFOV01000001">
    <property type="protein sequence ID" value="TQL66508.1"/>
    <property type="molecule type" value="Genomic_DNA"/>
</dbReference>
<feature type="transmembrane region" description="Helical" evidence="1">
    <location>
        <begin position="44"/>
        <end position="65"/>
    </location>
</feature>
<evidence type="ECO:0000313" key="4">
    <source>
        <dbReference type="Proteomes" id="UP000320209"/>
    </source>
</evidence>
<keyword evidence="2" id="KW-0732">Signal</keyword>
<sequence>MTTEVTTYRYVRFALCCLLAGLAISVAAETITSGEWQTSISSYYYTAAGPVFTAGLCAMGVCLVVLRGYTDAEDTALNLAGLSAPMVGFVPTPEVGEAVDKAAIVNNAWSYLAVMAIGWAVVLVFGMRRRGGGGSWPSRWVVIGLVSIAGAWAVGVAWLLIDQDSFASKAHGLAAVFTFAPFALAVVLNTDWGVRKIAREADKARTRLDKTYWTLVGAMAVLLVAGLLLGVVGWDYWLLATEVSLLACFTIFWVVQSFDLMDPERDRMTTRPGDPVTGSR</sequence>
<protein>
    <submittedName>
        <fullName evidence="3">Uncharacterized protein</fullName>
    </submittedName>
</protein>
<feature type="transmembrane region" description="Helical" evidence="1">
    <location>
        <begin position="173"/>
        <end position="190"/>
    </location>
</feature>
<accession>A0A543A1Q3</accession>
<feature type="transmembrane region" description="Helical" evidence="1">
    <location>
        <begin position="77"/>
        <end position="96"/>
    </location>
</feature>